<keyword evidence="4" id="KW-1185">Reference proteome</keyword>
<dbReference type="Proteomes" id="UP001079657">
    <property type="component" value="Unassembled WGS sequence"/>
</dbReference>
<organism evidence="3 4">
    <name type="scientific">Clostridium ganghwense</name>
    <dbReference type="NCBI Taxonomy" id="312089"/>
    <lineage>
        <taxon>Bacteria</taxon>
        <taxon>Bacillati</taxon>
        <taxon>Bacillota</taxon>
        <taxon>Clostridia</taxon>
        <taxon>Eubacteriales</taxon>
        <taxon>Clostridiaceae</taxon>
        <taxon>Clostridium</taxon>
    </lineage>
</organism>
<sequence>MKKKILCLILSVISVTGLFVGCSGANKTASNSNTTAISGAEKKGENSKTENKNRNQAYIMGKVKNIVGNEITIDLVDMPERPQRSEGETKKKGEETKGMGSGGSRERVADNIKLTGESEVVIIPVGTPIVSNKRGDDGMEKTELQLEDIYEGMILQIWLKAGSEGKDKTAEKVVVSAMK</sequence>
<keyword evidence="2" id="KW-0732">Signal</keyword>
<name>A0ABT4CQK7_9CLOT</name>
<protein>
    <recommendedName>
        <fullName evidence="5">Lipoprotein</fullName>
    </recommendedName>
</protein>
<evidence type="ECO:0000313" key="3">
    <source>
        <dbReference type="EMBL" id="MCY6371340.1"/>
    </source>
</evidence>
<evidence type="ECO:0000256" key="2">
    <source>
        <dbReference type="SAM" id="SignalP"/>
    </source>
</evidence>
<comment type="caution">
    <text evidence="3">The sequence shown here is derived from an EMBL/GenBank/DDBJ whole genome shotgun (WGS) entry which is preliminary data.</text>
</comment>
<dbReference type="EMBL" id="JAPQES010000004">
    <property type="protein sequence ID" value="MCY6371340.1"/>
    <property type="molecule type" value="Genomic_DNA"/>
</dbReference>
<feature type="region of interest" description="Disordered" evidence="1">
    <location>
        <begin position="77"/>
        <end position="106"/>
    </location>
</feature>
<feature type="chain" id="PRO_5046821940" description="Lipoprotein" evidence="2">
    <location>
        <begin position="26"/>
        <end position="179"/>
    </location>
</feature>
<evidence type="ECO:0000313" key="4">
    <source>
        <dbReference type="Proteomes" id="UP001079657"/>
    </source>
</evidence>
<feature type="compositionally biased region" description="Basic and acidic residues" evidence="1">
    <location>
        <begin position="78"/>
        <end position="97"/>
    </location>
</feature>
<evidence type="ECO:0008006" key="5">
    <source>
        <dbReference type="Google" id="ProtNLM"/>
    </source>
</evidence>
<dbReference type="RefSeq" id="WP_268050207.1">
    <property type="nucleotide sequence ID" value="NZ_JAPQES010000004.1"/>
</dbReference>
<gene>
    <name evidence="3" type="ORF">OXH55_11890</name>
</gene>
<dbReference type="PROSITE" id="PS51257">
    <property type="entry name" value="PROKAR_LIPOPROTEIN"/>
    <property type="match status" value="1"/>
</dbReference>
<proteinExistence type="predicted"/>
<feature type="signal peptide" evidence="2">
    <location>
        <begin position="1"/>
        <end position="25"/>
    </location>
</feature>
<accession>A0ABT4CQK7</accession>
<reference evidence="3" key="1">
    <citation type="submission" date="2022-12" db="EMBL/GenBank/DDBJ databases">
        <authorList>
            <person name="Wang J."/>
        </authorList>
    </citation>
    <scope>NUCLEOTIDE SEQUENCE</scope>
    <source>
        <strain evidence="3">HY-42-06</strain>
    </source>
</reference>
<evidence type="ECO:0000256" key="1">
    <source>
        <dbReference type="SAM" id="MobiDB-lite"/>
    </source>
</evidence>